<comment type="function">
    <text evidence="5">Attaches a formyl group to the free amino group of methionyl-tRNA(fMet). The formyl group appears to play a dual role in the initiator identity of N-formylmethionyl-tRNA by promoting its recognition by IF2 and preventing the misappropriation of this tRNA by the elongation apparatus.</text>
</comment>
<dbReference type="SUPFAM" id="SSF50486">
    <property type="entry name" value="FMT C-terminal domain-like"/>
    <property type="match status" value="1"/>
</dbReference>
<keyword evidence="3 5" id="KW-0808">Transferase</keyword>
<dbReference type="Pfam" id="PF02911">
    <property type="entry name" value="Formyl_trans_C"/>
    <property type="match status" value="1"/>
</dbReference>
<dbReference type="SUPFAM" id="SSF53328">
    <property type="entry name" value="Formyltransferase"/>
    <property type="match status" value="1"/>
</dbReference>
<evidence type="ECO:0000256" key="1">
    <source>
        <dbReference type="ARBA" id="ARBA00010699"/>
    </source>
</evidence>
<reference evidence="8 9" key="1">
    <citation type="submission" date="2018-10" db="EMBL/GenBank/DDBJ databases">
        <title>Genomic Encyclopedia of Type Strains, Phase IV (KMG-IV): sequencing the most valuable type-strain genomes for metagenomic binning, comparative biology and taxonomic classification.</title>
        <authorList>
            <person name="Goeker M."/>
        </authorList>
    </citation>
    <scope>NUCLEOTIDE SEQUENCE [LARGE SCALE GENOMIC DNA]</scope>
    <source>
        <strain evidence="8 9">DSM 4734</strain>
    </source>
</reference>
<evidence type="ECO:0000256" key="3">
    <source>
        <dbReference type="ARBA" id="ARBA00022679"/>
    </source>
</evidence>
<dbReference type="PANTHER" id="PTHR11138:SF5">
    <property type="entry name" value="METHIONYL-TRNA FORMYLTRANSFERASE, MITOCHONDRIAL"/>
    <property type="match status" value="1"/>
</dbReference>
<dbReference type="Proteomes" id="UP000273675">
    <property type="component" value="Unassembled WGS sequence"/>
</dbReference>
<proteinExistence type="inferred from homology"/>
<protein>
    <recommendedName>
        <fullName evidence="2 5">Methionyl-tRNA formyltransferase</fullName>
        <ecNumber evidence="2 5">2.1.2.9</ecNumber>
    </recommendedName>
</protein>
<dbReference type="AlphaFoldDB" id="A0A495DME8"/>
<dbReference type="OrthoDB" id="9802815at2"/>
<dbReference type="RefSeq" id="WP_121209721.1">
    <property type="nucleotide sequence ID" value="NZ_RBIM01000001.1"/>
</dbReference>
<dbReference type="InterPro" id="IPR044135">
    <property type="entry name" value="Met-tRNA-FMT_C"/>
</dbReference>
<dbReference type="InterPro" id="IPR036477">
    <property type="entry name" value="Formyl_transf_N_sf"/>
</dbReference>
<evidence type="ECO:0000259" key="7">
    <source>
        <dbReference type="Pfam" id="PF02911"/>
    </source>
</evidence>
<dbReference type="InterPro" id="IPR005794">
    <property type="entry name" value="Fmt"/>
</dbReference>
<dbReference type="Pfam" id="PF00551">
    <property type="entry name" value="Formyl_trans_N"/>
    <property type="match status" value="1"/>
</dbReference>
<dbReference type="GO" id="GO:0004479">
    <property type="term" value="F:methionyl-tRNA formyltransferase activity"/>
    <property type="evidence" value="ECO:0007669"/>
    <property type="project" value="UniProtKB-UniRule"/>
</dbReference>
<evidence type="ECO:0000256" key="4">
    <source>
        <dbReference type="ARBA" id="ARBA00022917"/>
    </source>
</evidence>
<dbReference type="InterPro" id="IPR002376">
    <property type="entry name" value="Formyl_transf_N"/>
</dbReference>
<dbReference type="Gene3D" id="3.40.50.12230">
    <property type="match status" value="1"/>
</dbReference>
<evidence type="ECO:0000313" key="9">
    <source>
        <dbReference type="Proteomes" id="UP000273675"/>
    </source>
</evidence>
<evidence type="ECO:0000259" key="6">
    <source>
        <dbReference type="Pfam" id="PF00551"/>
    </source>
</evidence>
<feature type="binding site" evidence="5">
    <location>
        <begin position="111"/>
        <end position="114"/>
    </location>
    <ligand>
        <name>(6S)-5,6,7,8-tetrahydrofolate</name>
        <dbReference type="ChEBI" id="CHEBI:57453"/>
    </ligand>
</feature>
<dbReference type="GO" id="GO:0005829">
    <property type="term" value="C:cytosol"/>
    <property type="evidence" value="ECO:0007669"/>
    <property type="project" value="TreeGrafter"/>
</dbReference>
<dbReference type="InterPro" id="IPR011034">
    <property type="entry name" value="Formyl_transferase-like_C_sf"/>
</dbReference>
<dbReference type="EMBL" id="RBIM01000001">
    <property type="protein sequence ID" value="RKR03810.1"/>
    <property type="molecule type" value="Genomic_DNA"/>
</dbReference>
<keyword evidence="4 5" id="KW-0648">Protein biosynthesis</keyword>
<dbReference type="InterPro" id="IPR041711">
    <property type="entry name" value="Met-tRNA-FMT_N"/>
</dbReference>
<dbReference type="InterPro" id="IPR005793">
    <property type="entry name" value="Formyl_trans_C"/>
</dbReference>
<comment type="similarity">
    <text evidence="1 5">Belongs to the Fmt family.</text>
</comment>
<comment type="catalytic activity">
    <reaction evidence="5">
        <text>L-methionyl-tRNA(fMet) + (6R)-10-formyltetrahydrofolate = N-formyl-L-methionyl-tRNA(fMet) + (6S)-5,6,7,8-tetrahydrofolate + H(+)</text>
        <dbReference type="Rhea" id="RHEA:24380"/>
        <dbReference type="Rhea" id="RHEA-COMP:9952"/>
        <dbReference type="Rhea" id="RHEA-COMP:9953"/>
        <dbReference type="ChEBI" id="CHEBI:15378"/>
        <dbReference type="ChEBI" id="CHEBI:57453"/>
        <dbReference type="ChEBI" id="CHEBI:78530"/>
        <dbReference type="ChEBI" id="CHEBI:78844"/>
        <dbReference type="ChEBI" id="CHEBI:195366"/>
        <dbReference type="EC" id="2.1.2.9"/>
    </reaction>
</comment>
<dbReference type="CDD" id="cd08646">
    <property type="entry name" value="FMT_core_Met-tRNA-FMT_N"/>
    <property type="match status" value="1"/>
</dbReference>
<feature type="domain" description="Formyl transferase N-terminal" evidence="6">
    <location>
        <begin position="4"/>
        <end position="181"/>
    </location>
</feature>
<evidence type="ECO:0000256" key="5">
    <source>
        <dbReference type="HAMAP-Rule" id="MF_00182"/>
    </source>
</evidence>
<dbReference type="EC" id="2.1.2.9" evidence="2 5"/>
<sequence>MTLRLAFMGTPDFAARSLAEIAAAGHEVARVYTQPPRRRGRGQAEQKTPVHQLAEVLGIPVSTPASFRDPAVIEDFASLDLDLAAVVAYGQILPQAALDAPRLGCLNLHASLLPRWRGAAPIQRAIMAGDDLTGVQLQQMEAGLDTGPILLSETVRISPTDTAASLHDKLMDAGALMWPRALAALERGSLEAVPQSDDGVTYASKISSAEARIDWTRPASELVSHVRGLSPFPGAWFELPTEKGPVRVKVLMAGLAEAGNTSPGTVLDGLTIACGDGALTLTRLQREGKGAMDAATFLNGNNVPPGTVLG</sequence>
<feature type="domain" description="Formyl transferase C-terminal" evidence="7">
    <location>
        <begin position="205"/>
        <end position="301"/>
    </location>
</feature>
<dbReference type="HAMAP" id="MF_00182">
    <property type="entry name" value="Formyl_trans"/>
    <property type="match status" value="1"/>
</dbReference>
<organism evidence="8 9">
    <name type="scientific">Maricaulis maris</name>
    <dbReference type="NCBI Taxonomy" id="74318"/>
    <lineage>
        <taxon>Bacteria</taxon>
        <taxon>Pseudomonadati</taxon>
        <taxon>Pseudomonadota</taxon>
        <taxon>Alphaproteobacteria</taxon>
        <taxon>Maricaulales</taxon>
        <taxon>Maricaulaceae</taxon>
        <taxon>Maricaulis</taxon>
    </lineage>
</organism>
<dbReference type="PANTHER" id="PTHR11138">
    <property type="entry name" value="METHIONYL-TRNA FORMYLTRANSFERASE"/>
    <property type="match status" value="1"/>
</dbReference>
<accession>A0A495DME8</accession>
<name>A0A495DME8_9PROT</name>
<evidence type="ECO:0000313" key="8">
    <source>
        <dbReference type="EMBL" id="RKR03810.1"/>
    </source>
</evidence>
<dbReference type="NCBIfam" id="TIGR00460">
    <property type="entry name" value="fmt"/>
    <property type="match status" value="1"/>
</dbReference>
<evidence type="ECO:0000256" key="2">
    <source>
        <dbReference type="ARBA" id="ARBA00012261"/>
    </source>
</evidence>
<gene>
    <name evidence="5" type="primary">fmt</name>
    <name evidence="8" type="ORF">C7435_0250</name>
</gene>
<dbReference type="CDD" id="cd08704">
    <property type="entry name" value="Met_tRNA_FMT_C"/>
    <property type="match status" value="1"/>
</dbReference>
<comment type="caution">
    <text evidence="8">The sequence shown here is derived from an EMBL/GenBank/DDBJ whole genome shotgun (WGS) entry which is preliminary data.</text>
</comment>